<evidence type="ECO:0000313" key="2">
    <source>
        <dbReference type="EMBL" id="EMD17266.1"/>
    </source>
</evidence>
<dbReference type="CDD" id="cd06325">
    <property type="entry name" value="PBP1_ABC_unchar_transporter"/>
    <property type="match status" value="1"/>
</dbReference>
<feature type="chain" id="PRO_5004023611" description="ABC transporter substrate-binding protein" evidence="1">
    <location>
        <begin position="22"/>
        <end position="323"/>
    </location>
</feature>
<accession>M2Q4T8</accession>
<dbReference type="PANTHER" id="PTHR35271">
    <property type="entry name" value="ABC TRANSPORTER, SUBSTRATE-BINDING LIPOPROTEIN-RELATED"/>
    <property type="match status" value="1"/>
</dbReference>
<dbReference type="Gene3D" id="3.40.50.2300">
    <property type="match status" value="2"/>
</dbReference>
<dbReference type="Proteomes" id="UP000011758">
    <property type="component" value="Unassembled WGS sequence"/>
</dbReference>
<feature type="signal peptide" evidence="1">
    <location>
        <begin position="1"/>
        <end position="21"/>
    </location>
</feature>
<dbReference type="STRING" id="999415.HMPREF9943_00419"/>
<dbReference type="PANTHER" id="PTHR35271:SF1">
    <property type="entry name" value="ABC TRANSPORTER, SUBSTRATE-BINDING LIPOPROTEIN"/>
    <property type="match status" value="1"/>
</dbReference>
<dbReference type="PROSITE" id="PS51257">
    <property type="entry name" value="PROKAR_LIPOPROTEIN"/>
    <property type="match status" value="1"/>
</dbReference>
<sequence length="323" mass="34429">MKKVLGAVLACGLLLSGCSSSNTGKKNKSEVKIGIIQFVQHDALDASYKGFKEEVEKAGYKIDDKNVKNASGETSNCETIASQLVNDRSDLIYAIATPAAQAVANKTKDIPIVVSAVTDPATSKLVKSNSKPDTNVTGASDLTPVKEQMELLKKLMPKAKNVGILYNGSESNSEFQAKIAIKEAKALGFTTVSKTVSDSNDVQAVTDSFAGKVDAVYIPTDNLLAANMPTVIQSTNASKIPVIVGEKNMVTHGGLATYGIDYNALGHLAGKQAVSILEGKEKPQTMPIKYLKASDCELSINKKQAERFGISIPEDLKKQVKYI</sequence>
<dbReference type="BioCyc" id="ECAT999415-HMP:GTTI-429-MONOMER"/>
<protein>
    <recommendedName>
        <fullName evidence="4">ABC transporter substrate-binding protein</fullName>
    </recommendedName>
</protein>
<comment type="caution">
    <text evidence="2">The sequence shown here is derived from an EMBL/GenBank/DDBJ whole genome shotgun (WGS) entry which is preliminary data.</text>
</comment>
<dbReference type="PATRIC" id="fig|999415.3.peg.414"/>
<dbReference type="AlphaFoldDB" id="M2Q4T8"/>
<dbReference type="OrthoDB" id="9776955at2"/>
<evidence type="ECO:0000256" key="1">
    <source>
        <dbReference type="SAM" id="SignalP"/>
    </source>
</evidence>
<keyword evidence="1" id="KW-0732">Signal</keyword>
<dbReference type="InterPro" id="IPR028082">
    <property type="entry name" value="Peripla_BP_I"/>
</dbReference>
<reference evidence="2 3" key="1">
    <citation type="submission" date="2013-02" db="EMBL/GenBank/DDBJ databases">
        <title>The Genome Sequence of Lactobacillus catenaformis F0143.</title>
        <authorList>
            <consortium name="The Broad Institute Genome Sequencing Platform"/>
            <person name="Earl A."/>
            <person name="Ward D."/>
            <person name="Feldgarden M."/>
            <person name="Gevers D."/>
            <person name="Izard J."/>
            <person name="Blanton J.M."/>
            <person name="Mathney J."/>
            <person name="Dewhirst F.E."/>
            <person name="Young S.K."/>
            <person name="Zeng Q."/>
            <person name="Gargeya S."/>
            <person name="Fitzgerald M."/>
            <person name="Haas B."/>
            <person name="Abouelleil A."/>
            <person name="Alvarado L."/>
            <person name="Arachchi H.M."/>
            <person name="Berlin A."/>
            <person name="Chapman S.B."/>
            <person name="Gearin G."/>
            <person name="Goldberg J."/>
            <person name="Griggs A."/>
            <person name="Gujja S."/>
            <person name="Hansen M."/>
            <person name="Heiman D."/>
            <person name="Howarth C."/>
            <person name="Larimer J."/>
            <person name="Lui A."/>
            <person name="MacDonald P.J.P."/>
            <person name="McCowen C."/>
            <person name="Montmayeur A."/>
            <person name="Murphy C."/>
            <person name="Neiman D."/>
            <person name="Pearson M."/>
            <person name="Priest M."/>
            <person name="Roberts A."/>
            <person name="Saif S."/>
            <person name="Shea T."/>
            <person name="Sisk P."/>
            <person name="Stolte C."/>
            <person name="Sykes S."/>
            <person name="Wortman J."/>
            <person name="Nusbaum C."/>
            <person name="Birren B."/>
        </authorList>
    </citation>
    <scope>NUCLEOTIDE SEQUENCE [LARGE SCALE GENOMIC DNA]</scope>
    <source>
        <strain evidence="2 3">OT 569</strain>
    </source>
</reference>
<dbReference type="EMBL" id="AGEJ01000008">
    <property type="protein sequence ID" value="EMD17266.1"/>
    <property type="molecule type" value="Genomic_DNA"/>
</dbReference>
<organism evidence="2 3">
    <name type="scientific">Eggerthia catenaformis OT 569 = DSM 20559</name>
    <dbReference type="NCBI Taxonomy" id="999415"/>
    <lineage>
        <taxon>Bacteria</taxon>
        <taxon>Bacillati</taxon>
        <taxon>Bacillota</taxon>
        <taxon>Erysipelotrichia</taxon>
        <taxon>Erysipelotrichales</taxon>
        <taxon>Coprobacillaceae</taxon>
        <taxon>Eggerthia</taxon>
    </lineage>
</organism>
<evidence type="ECO:0000313" key="3">
    <source>
        <dbReference type="Proteomes" id="UP000011758"/>
    </source>
</evidence>
<dbReference type="RefSeq" id="WP_004801620.1">
    <property type="nucleotide sequence ID" value="NZ_KB446646.1"/>
</dbReference>
<dbReference type="Pfam" id="PF04392">
    <property type="entry name" value="ABC_sub_bind"/>
    <property type="match status" value="1"/>
</dbReference>
<evidence type="ECO:0008006" key="4">
    <source>
        <dbReference type="Google" id="ProtNLM"/>
    </source>
</evidence>
<dbReference type="SUPFAM" id="SSF53822">
    <property type="entry name" value="Periplasmic binding protein-like I"/>
    <property type="match status" value="1"/>
</dbReference>
<dbReference type="eggNOG" id="COG2984">
    <property type="taxonomic scope" value="Bacteria"/>
</dbReference>
<proteinExistence type="predicted"/>
<gene>
    <name evidence="2" type="ORF">HMPREF9943_00419</name>
</gene>
<name>M2Q4T8_9FIRM</name>
<keyword evidence="3" id="KW-1185">Reference proteome</keyword>
<dbReference type="InterPro" id="IPR007487">
    <property type="entry name" value="ABC_transpt-TYRBP-like"/>
</dbReference>